<comment type="caution">
    <text evidence="1">The sequence shown here is derived from an EMBL/GenBank/DDBJ whole genome shotgun (WGS) entry which is preliminary data.</text>
</comment>
<dbReference type="InterPro" id="IPR009467">
    <property type="entry name" value="Glycolipid-bd_prot_put"/>
</dbReference>
<sequence length="176" mass="20034">MSYTWYGVQMRSIECLHFTMGGKLRARSTITDHNGRCDYEVTLDDQWVFRELTLQCPDDRRLEVQRGTDGTWSVNSEPRPDLAGAIDIDLAFSPFTNTLPIRRLNLTIGSRAEITTAYIDVPSFRVLPDPQAYTRIAVNLYLYESLDSDFSRQITVDADGFVIDYPGLYSRNPPPG</sequence>
<dbReference type="RefSeq" id="WP_216925156.1">
    <property type="nucleotide sequence ID" value="NZ_JAHOPC010000006.1"/>
</dbReference>
<dbReference type="EMBL" id="JAHOPC010000006">
    <property type="protein sequence ID" value="MBU8867029.1"/>
    <property type="molecule type" value="Genomic_DNA"/>
</dbReference>
<evidence type="ECO:0000313" key="1">
    <source>
        <dbReference type="EMBL" id="MBU8867029.1"/>
    </source>
</evidence>
<reference evidence="1 2" key="1">
    <citation type="submission" date="2021-06" db="EMBL/GenBank/DDBJ databases">
        <authorList>
            <person name="Jeong J.W."/>
        </authorList>
    </citation>
    <scope>NUCLEOTIDE SEQUENCE [LARGE SCALE GENOMIC DNA]</scope>
    <source>
        <strain evidence="1 2">MMS21-TAE1-1</strain>
    </source>
</reference>
<name>A0ABS6I5X9_9MICC</name>
<accession>A0ABS6I5X9</accession>
<gene>
    <name evidence="1" type="ORF">KSW38_12080</name>
</gene>
<proteinExistence type="predicted"/>
<organism evidence="1 2">
    <name type="scientific">Paenarthrobacter aromaticivorans</name>
    <dbReference type="NCBI Taxonomy" id="2849150"/>
    <lineage>
        <taxon>Bacteria</taxon>
        <taxon>Bacillati</taxon>
        <taxon>Actinomycetota</taxon>
        <taxon>Actinomycetes</taxon>
        <taxon>Micrococcales</taxon>
        <taxon>Micrococcaceae</taxon>
        <taxon>Paenarthrobacter</taxon>
    </lineage>
</organism>
<evidence type="ECO:0000313" key="2">
    <source>
        <dbReference type="Proteomes" id="UP000824166"/>
    </source>
</evidence>
<dbReference type="Pfam" id="PF06475">
    <property type="entry name" value="Glycolipid_bind"/>
    <property type="match status" value="1"/>
</dbReference>
<dbReference type="Proteomes" id="UP000824166">
    <property type="component" value="Unassembled WGS sequence"/>
</dbReference>
<protein>
    <submittedName>
        <fullName evidence="1">Glycolipid-binding domain-containing protein</fullName>
    </submittedName>
</protein>
<keyword evidence="2" id="KW-1185">Reference proteome</keyword>